<proteinExistence type="predicted"/>
<name>A0A067MJ50_BOTB1</name>
<dbReference type="AlphaFoldDB" id="A0A067MJ50"/>
<keyword evidence="2" id="KW-1185">Reference proteome</keyword>
<evidence type="ECO:0000313" key="2">
    <source>
        <dbReference type="Proteomes" id="UP000027195"/>
    </source>
</evidence>
<evidence type="ECO:0000313" key="1">
    <source>
        <dbReference type="EMBL" id="KDQ15579.1"/>
    </source>
</evidence>
<accession>A0A067MJ50</accession>
<dbReference type="Proteomes" id="UP000027195">
    <property type="component" value="Unassembled WGS sequence"/>
</dbReference>
<dbReference type="EMBL" id="KL198031">
    <property type="protein sequence ID" value="KDQ15579.1"/>
    <property type="molecule type" value="Genomic_DNA"/>
</dbReference>
<protein>
    <submittedName>
        <fullName evidence="1">Uncharacterized protein</fullName>
    </submittedName>
</protein>
<dbReference type="HOGENOM" id="CLU_1686273_0_0_1"/>
<sequence length="156" mass="17317">MLVYRTRRFGTLSFGHWTIFRWCIMRNEGPNVRISMSASPYELWCLGICSIPISIPHIAIYRRSYPAYPHHGLSCAVDHISYLEMDSATGAPLCAQSTIAIFGRSAMASSKSVAINTFLPMGGGGRGGYGHGPTVRRDARMPKRHFHRAGNYLTPV</sequence>
<reference evidence="2" key="1">
    <citation type="journal article" date="2014" name="Proc. Natl. Acad. Sci. U.S.A.">
        <title>Extensive sampling of basidiomycete genomes demonstrates inadequacy of the white-rot/brown-rot paradigm for wood decay fungi.</title>
        <authorList>
            <person name="Riley R."/>
            <person name="Salamov A.A."/>
            <person name="Brown D.W."/>
            <person name="Nagy L.G."/>
            <person name="Floudas D."/>
            <person name="Held B.W."/>
            <person name="Levasseur A."/>
            <person name="Lombard V."/>
            <person name="Morin E."/>
            <person name="Otillar R."/>
            <person name="Lindquist E.A."/>
            <person name="Sun H."/>
            <person name="LaButti K.M."/>
            <person name="Schmutz J."/>
            <person name="Jabbour D."/>
            <person name="Luo H."/>
            <person name="Baker S.E."/>
            <person name="Pisabarro A.G."/>
            <person name="Walton J.D."/>
            <person name="Blanchette R.A."/>
            <person name="Henrissat B."/>
            <person name="Martin F."/>
            <person name="Cullen D."/>
            <person name="Hibbett D.S."/>
            <person name="Grigoriev I.V."/>
        </authorList>
    </citation>
    <scope>NUCLEOTIDE SEQUENCE [LARGE SCALE GENOMIC DNA]</scope>
    <source>
        <strain evidence="2">FD-172 SS1</strain>
    </source>
</reference>
<dbReference type="InParanoid" id="A0A067MJ50"/>
<organism evidence="1 2">
    <name type="scientific">Botryobasidium botryosum (strain FD-172 SS1)</name>
    <dbReference type="NCBI Taxonomy" id="930990"/>
    <lineage>
        <taxon>Eukaryota</taxon>
        <taxon>Fungi</taxon>
        <taxon>Dikarya</taxon>
        <taxon>Basidiomycota</taxon>
        <taxon>Agaricomycotina</taxon>
        <taxon>Agaricomycetes</taxon>
        <taxon>Cantharellales</taxon>
        <taxon>Botryobasidiaceae</taxon>
        <taxon>Botryobasidium</taxon>
    </lineage>
</organism>
<gene>
    <name evidence="1" type="ORF">BOTBODRAFT_281888</name>
</gene>